<evidence type="ECO:0000313" key="2">
    <source>
        <dbReference type="EMBL" id="CCC89475.1"/>
    </source>
</evidence>
<feature type="domain" description="C5orf34-like C-terminal" evidence="1">
    <location>
        <begin position="586"/>
        <end position="668"/>
    </location>
</feature>
<organism evidence="2">
    <name type="scientific">Trypanosoma congolense (strain IL3000)</name>
    <dbReference type="NCBI Taxonomy" id="1068625"/>
    <lineage>
        <taxon>Eukaryota</taxon>
        <taxon>Discoba</taxon>
        <taxon>Euglenozoa</taxon>
        <taxon>Kinetoplastea</taxon>
        <taxon>Metakinetoplastina</taxon>
        <taxon>Trypanosomatida</taxon>
        <taxon>Trypanosomatidae</taxon>
        <taxon>Trypanosoma</taxon>
        <taxon>Nannomonas</taxon>
    </lineage>
</organism>
<proteinExistence type="predicted"/>
<dbReference type="VEuPathDB" id="TriTrypDB:TcIL3000_2_480"/>
<reference evidence="2" key="1">
    <citation type="journal article" date="2012" name="Proc. Natl. Acad. Sci. U.S.A.">
        <title>Antigenic diversity is generated by distinct evolutionary mechanisms in African trypanosome species.</title>
        <authorList>
            <person name="Jackson A.P."/>
            <person name="Berry A."/>
            <person name="Aslett M."/>
            <person name="Allison H.C."/>
            <person name="Burton P."/>
            <person name="Vavrova-Anderson J."/>
            <person name="Brown R."/>
            <person name="Browne H."/>
            <person name="Corton N."/>
            <person name="Hauser H."/>
            <person name="Gamble J."/>
            <person name="Gilderthorp R."/>
            <person name="Marcello L."/>
            <person name="McQuillan J."/>
            <person name="Otto T.D."/>
            <person name="Quail M.A."/>
            <person name="Sanders M.J."/>
            <person name="van Tonder A."/>
            <person name="Ginger M.L."/>
            <person name="Field M.C."/>
            <person name="Barry J.D."/>
            <person name="Hertz-Fowler C."/>
            <person name="Berriman M."/>
        </authorList>
    </citation>
    <scope>NUCLEOTIDE SEQUENCE</scope>
    <source>
        <strain evidence="2">IL3000</strain>
    </source>
</reference>
<dbReference type="Pfam" id="PF15016">
    <property type="entry name" value="C5orf34_C"/>
    <property type="match status" value="1"/>
</dbReference>
<protein>
    <recommendedName>
        <fullName evidence="1">C5orf34-like C-terminal domain-containing protein</fullName>
    </recommendedName>
</protein>
<dbReference type="AlphaFoldDB" id="G0UJC3"/>
<gene>
    <name evidence="2" type="ORF">TCIL3000_2_480</name>
</gene>
<accession>G0UJC3</accession>
<name>G0UJC3_TRYCI</name>
<dbReference type="EMBL" id="HE575315">
    <property type="protein sequence ID" value="CCC89475.1"/>
    <property type="molecule type" value="Genomic_DNA"/>
</dbReference>
<sequence>MNAYGYYNEVSVADRVVKACAWTDNSADFVFGDGTVLSFCDEMQTFVAIDGASWSRRSKGVEKTGGDYEPAGDYYFTALALSKHEKKVKEAVQIYNYYSSRPRVISGLTVTPCEVWRHPGPIDSLVVAADRRLFERHGQYATLWCALRRISLTLHGGRVTFSVRWPAPAVERNGARSIFVRPHDSGGFMRGTLNSMHTVHFVWMEQTFPLSEPPSEWVRMLQIALHFDAELPADYSPSDTTGDRCEEDECQVFYETTPPTANDKKPCRFSTIRREHAHAFIATTQMQSATCNRYLRSSRERVLWRYDADPMGRVPHAIYWSLNVRCSDEKRYDVRSLAACSTAGGNLIGSDDESHSVNAPTVNVASTQRFTSGSVLAMVREDESVVVVEPMGNSYVVHHWRRDGVHNVYHQSPDGALGLPHVIPQEQVEKDGDGHHGCMQFVQNETPLHISGAEHSDGVVNSQLGRSMLYFSGVLEEAPFASMQRGRYLPDVGGSCIEISQLNLASLRAGKQEDLFGEIARINLRDHKGGEIKEGAEKVSSGLHVEATADAALSSGVGAAIAPADRVKMYEISNDPALEEAVKAGSVVYFTSAIEGVGTFAALTNGTVRCHFDDRTILHLIPGVDDREENMVVTCLFRDATRCCMRLTKGLSDSATSWYISYAMHFRRFIRLAPEARAALINEKINARELLEEVSPWRQEEEVQVRLQRILDETQQVLMRSSELSRVNKSLLHDVS</sequence>
<evidence type="ECO:0000259" key="1">
    <source>
        <dbReference type="Pfam" id="PF15016"/>
    </source>
</evidence>
<dbReference type="InterPro" id="IPR027865">
    <property type="entry name" value="C5orf34-like_C"/>
</dbReference>